<organism evidence="1 2">
    <name type="scientific">Candidatus Phycosocius spiralis</name>
    <dbReference type="NCBI Taxonomy" id="2815099"/>
    <lineage>
        <taxon>Bacteria</taxon>
        <taxon>Pseudomonadati</taxon>
        <taxon>Pseudomonadota</taxon>
        <taxon>Alphaproteobacteria</taxon>
        <taxon>Caulobacterales</taxon>
        <taxon>Caulobacterales incertae sedis</taxon>
        <taxon>Candidatus Phycosocius</taxon>
    </lineage>
</organism>
<sequence>MSKRLKGPARHTAPGVGAAWIENKAVFVFGDGLIRLGEKEVYPHQGGILAMTGDPLRNAILTSGDDGKVIRVDGEGDTQVIFDAPRIWLDAIELHPETGRIAVAVGKQVALIELGGEVATLTPPKGPTAFAFNEEGTELAVAHSGGISLFDTRAKELVQEIPCGGGPISVAYSVQNAFLFVGLSEPALAGWRLRDGKAFKMGGYPAKPRQLYVLEDGGIVLTSGGPALLAWPILGDRGPMGQQAGVYRPRLGLVTAVVGIGHQALVGWSDGGVDQVDLFSGQFKHLCGTRPRRELVDDPRKLRRGVISLALHPSGKQFGWVTEDGAHGHLWLT</sequence>
<comment type="caution">
    <text evidence="1">The sequence shown here is derived from an EMBL/GenBank/DDBJ whole genome shotgun (WGS) entry which is preliminary data.</text>
</comment>
<dbReference type="SUPFAM" id="SSF50998">
    <property type="entry name" value="Quinoprotein alcohol dehydrogenase-like"/>
    <property type="match status" value="1"/>
</dbReference>
<accession>A0ABQ4PXL7</accession>
<reference evidence="1" key="2">
    <citation type="journal article" date="2023" name="ISME Commun">
        <title>Characterization of a bloom-associated alphaproteobacterial lineage, 'Candidatus Phycosocius': insights into freshwater algal-bacterial interactions.</title>
        <authorList>
            <person name="Tanabe Y."/>
            <person name="Yamaguchi H."/>
            <person name="Yoshida M."/>
            <person name="Kai A."/>
            <person name="Okazaki Y."/>
        </authorList>
    </citation>
    <scope>NUCLEOTIDE SEQUENCE</scope>
    <source>
        <strain evidence="1">BOTRYCO-1</strain>
    </source>
</reference>
<dbReference type="Gene3D" id="2.130.10.10">
    <property type="entry name" value="YVTN repeat-like/Quinoprotein amine dehydrogenase"/>
    <property type="match status" value="1"/>
</dbReference>
<gene>
    <name evidence="1" type="ORF">PsB1_1906</name>
</gene>
<reference evidence="1" key="1">
    <citation type="submission" date="2021-05" db="EMBL/GenBank/DDBJ databases">
        <authorList>
            <person name="Tanabe Y."/>
        </authorList>
    </citation>
    <scope>NUCLEOTIDE SEQUENCE</scope>
    <source>
        <strain evidence="1">BOTRYCO-1</strain>
    </source>
</reference>
<dbReference type="InterPro" id="IPR015943">
    <property type="entry name" value="WD40/YVTN_repeat-like_dom_sf"/>
</dbReference>
<name>A0ABQ4PXL7_9PROT</name>
<protein>
    <recommendedName>
        <fullName evidence="3">WD40 repeat domain-containing protein</fullName>
    </recommendedName>
</protein>
<dbReference type="InterPro" id="IPR011047">
    <property type="entry name" value="Quinoprotein_ADH-like_sf"/>
</dbReference>
<proteinExistence type="predicted"/>
<dbReference type="EMBL" id="BPFZ01000013">
    <property type="protein sequence ID" value="GIU67752.1"/>
    <property type="molecule type" value="Genomic_DNA"/>
</dbReference>
<evidence type="ECO:0000313" key="2">
    <source>
        <dbReference type="Proteomes" id="UP001161064"/>
    </source>
</evidence>
<dbReference type="Proteomes" id="UP001161064">
    <property type="component" value="Unassembled WGS sequence"/>
</dbReference>
<keyword evidence="2" id="KW-1185">Reference proteome</keyword>
<evidence type="ECO:0008006" key="3">
    <source>
        <dbReference type="Google" id="ProtNLM"/>
    </source>
</evidence>
<evidence type="ECO:0000313" key="1">
    <source>
        <dbReference type="EMBL" id="GIU67752.1"/>
    </source>
</evidence>
<dbReference type="RefSeq" id="WP_284360783.1">
    <property type="nucleotide sequence ID" value="NZ_BPFZ01000013.1"/>
</dbReference>